<dbReference type="KEGG" id="rhs:A3Q41_04256"/>
<reference evidence="2" key="2">
    <citation type="submission" date="2016-04" db="EMBL/GenBank/DDBJ databases">
        <title>Complete Genome and Plasmid Sequences for Rhodococcus fascians D188 and Draft Sequences for Rhodococcus spp. Isolates PBTS 1 and PBTS 2.</title>
        <authorList>
            <person name="Stamer R."/>
            <person name="Vereecke D."/>
            <person name="Zhang Y."/>
            <person name="Schilkey F."/>
            <person name="Devitt N."/>
            <person name="Randall J."/>
        </authorList>
    </citation>
    <scope>NUCLEOTIDE SEQUENCE [LARGE SCALE GENOMIC DNA]</scope>
    <source>
        <strain evidence="2">PBTS2</strain>
    </source>
</reference>
<evidence type="ECO:0008006" key="3">
    <source>
        <dbReference type="Google" id="ProtNLM"/>
    </source>
</evidence>
<keyword evidence="2" id="KW-1185">Reference proteome</keyword>
<dbReference type="EMBL" id="CP015220">
    <property type="protein sequence ID" value="AMY25532.1"/>
    <property type="molecule type" value="Genomic_DNA"/>
</dbReference>
<dbReference type="PATRIC" id="fig|1653479.3.peg.4311"/>
<sequence length="144" mass="15532">MTVAARERVVAFYDMTPDTETIDQFFARYTAYLSAGDLDGLADIYNYPALAVTAGGCAAISDPQQTRDFFAQGQSYYRSRGIEGVRARGIVTEIETPGVWVGHLLLENLDADGSPVGTERNAYQVVTSADGTRRIAVTTPLDAG</sequence>
<name>A0A143QSQ5_RHOFA</name>
<protein>
    <recommendedName>
        <fullName evidence="3">SnoaL-like domain-containing protein</fullName>
    </recommendedName>
</protein>
<dbReference type="InterPro" id="IPR032710">
    <property type="entry name" value="NTF2-like_dom_sf"/>
</dbReference>
<evidence type="ECO:0000313" key="2">
    <source>
        <dbReference type="Proteomes" id="UP000076038"/>
    </source>
</evidence>
<organism evidence="1 2">
    <name type="scientific">Rhodococcoides fascians</name>
    <name type="common">Rhodococcus fascians</name>
    <dbReference type="NCBI Taxonomy" id="1828"/>
    <lineage>
        <taxon>Bacteria</taxon>
        <taxon>Bacillati</taxon>
        <taxon>Actinomycetota</taxon>
        <taxon>Actinomycetes</taxon>
        <taxon>Mycobacteriales</taxon>
        <taxon>Nocardiaceae</taxon>
        <taxon>Rhodococcoides</taxon>
    </lineage>
</organism>
<gene>
    <name evidence="1" type="ORF">A3Q41_04256</name>
</gene>
<dbReference type="AlphaFoldDB" id="A0A143QSQ5"/>
<reference evidence="1 2" key="1">
    <citation type="journal article" date="2016" name="Genome Announc.">
        <title>Complete Genome and Plasmid Sequences for Rhodococcus fascians D188 and Draft Sequences for Rhodococcus Isolates PBTS 1 and PBTS 2.</title>
        <authorList>
            <person name="Stamler R.A."/>
            <person name="Vereecke D."/>
            <person name="Zhang Y."/>
            <person name="Schilkey F."/>
            <person name="Devitt N."/>
            <person name="Randall J.J."/>
        </authorList>
    </citation>
    <scope>NUCLEOTIDE SEQUENCE [LARGE SCALE GENOMIC DNA]</scope>
    <source>
        <strain evidence="1 2">PBTS2</strain>
    </source>
</reference>
<dbReference type="Proteomes" id="UP000076038">
    <property type="component" value="Chromosome"/>
</dbReference>
<proteinExistence type="predicted"/>
<accession>A0A143QSQ5</accession>
<dbReference type="Gene3D" id="3.10.450.50">
    <property type="match status" value="1"/>
</dbReference>
<dbReference type="SUPFAM" id="SSF54427">
    <property type="entry name" value="NTF2-like"/>
    <property type="match status" value="1"/>
</dbReference>
<evidence type="ECO:0000313" key="1">
    <source>
        <dbReference type="EMBL" id="AMY25532.1"/>
    </source>
</evidence>